<dbReference type="Gene3D" id="1.10.10.10">
    <property type="entry name" value="Winged helix-like DNA-binding domain superfamily/Winged helix DNA-binding domain"/>
    <property type="match status" value="1"/>
</dbReference>
<comment type="caution">
    <text evidence="1">The sequence shown here is derived from an EMBL/GenBank/DDBJ whole genome shotgun (WGS) entry which is preliminary data.</text>
</comment>
<evidence type="ECO:0000313" key="1">
    <source>
        <dbReference type="EMBL" id="MEV4927090.1"/>
    </source>
</evidence>
<proteinExistence type="predicted"/>
<accession>A0ABV3J3Q0</accession>
<gene>
    <name evidence="1" type="ORF">AB0L03_30475</name>
</gene>
<dbReference type="RefSeq" id="WP_366090318.1">
    <property type="nucleotide sequence ID" value="NZ_JBFASG010000044.1"/>
</dbReference>
<dbReference type="EMBL" id="JBFASG010000044">
    <property type="protein sequence ID" value="MEV4927090.1"/>
    <property type="molecule type" value="Genomic_DNA"/>
</dbReference>
<evidence type="ECO:0000313" key="2">
    <source>
        <dbReference type="Proteomes" id="UP001552479"/>
    </source>
</evidence>
<reference evidence="1 2" key="1">
    <citation type="submission" date="2024-06" db="EMBL/GenBank/DDBJ databases">
        <title>The Natural Products Discovery Center: Release of the First 8490 Sequenced Strains for Exploring Actinobacteria Biosynthetic Diversity.</title>
        <authorList>
            <person name="Kalkreuter E."/>
            <person name="Kautsar S.A."/>
            <person name="Yang D."/>
            <person name="Bader C.D."/>
            <person name="Teijaro C.N."/>
            <person name="Fluegel L."/>
            <person name="Davis C.M."/>
            <person name="Simpson J.R."/>
            <person name="Lauterbach L."/>
            <person name="Steele A.D."/>
            <person name="Gui C."/>
            <person name="Meng S."/>
            <person name="Li G."/>
            <person name="Viehrig K."/>
            <person name="Ye F."/>
            <person name="Su P."/>
            <person name="Kiefer A.F."/>
            <person name="Nichols A."/>
            <person name="Cepeda A.J."/>
            <person name="Yan W."/>
            <person name="Fan B."/>
            <person name="Jiang Y."/>
            <person name="Adhikari A."/>
            <person name="Zheng C.-J."/>
            <person name="Schuster L."/>
            <person name="Cowan T.M."/>
            <person name="Smanski M.J."/>
            <person name="Chevrette M.G."/>
            <person name="De Carvalho L.P.S."/>
            <person name="Shen B."/>
        </authorList>
    </citation>
    <scope>NUCLEOTIDE SEQUENCE [LARGE SCALE GENOMIC DNA]</scope>
    <source>
        <strain evidence="1 2">NPDC053791</strain>
    </source>
</reference>
<dbReference type="Proteomes" id="UP001552479">
    <property type="component" value="Unassembled WGS sequence"/>
</dbReference>
<name>A0ABV3J3Q0_9ACTN</name>
<organism evidence="1 2">
    <name type="scientific">Streptomyces roseoverticillatus</name>
    <dbReference type="NCBI Taxonomy" id="66429"/>
    <lineage>
        <taxon>Bacteria</taxon>
        <taxon>Bacillati</taxon>
        <taxon>Actinomycetota</taxon>
        <taxon>Actinomycetes</taxon>
        <taxon>Kitasatosporales</taxon>
        <taxon>Streptomycetaceae</taxon>
        <taxon>Streptomyces</taxon>
    </lineage>
</organism>
<evidence type="ECO:0008006" key="3">
    <source>
        <dbReference type="Google" id="ProtNLM"/>
    </source>
</evidence>
<dbReference type="InterPro" id="IPR016032">
    <property type="entry name" value="Sig_transdc_resp-reg_C-effctor"/>
</dbReference>
<dbReference type="SUPFAM" id="SSF46894">
    <property type="entry name" value="C-terminal effector domain of the bipartite response regulators"/>
    <property type="match status" value="1"/>
</dbReference>
<sequence length="103" mass="11092">MFPYGSVLAAVLPPREYQAIATSTFLNPNQLTAITLVAVGHTLKSAAQTRGVKPTTLTSYLASAAHELGCPQRISLLVHRAYSHPDFPPTDAHRRPLSGSRRG</sequence>
<protein>
    <recommendedName>
        <fullName evidence="3">HTH luxR-type domain-containing protein</fullName>
    </recommendedName>
</protein>
<keyword evidence="2" id="KW-1185">Reference proteome</keyword>
<dbReference type="InterPro" id="IPR036388">
    <property type="entry name" value="WH-like_DNA-bd_sf"/>
</dbReference>